<name>A0ABS5JUX2_9BACT</name>
<evidence type="ECO:0000256" key="2">
    <source>
        <dbReference type="ARBA" id="ARBA00022748"/>
    </source>
</evidence>
<evidence type="ECO:0000256" key="1">
    <source>
        <dbReference type="ARBA" id="ARBA00004196"/>
    </source>
</evidence>
<dbReference type="Proteomes" id="UP000708576">
    <property type="component" value="Unassembled WGS sequence"/>
</dbReference>
<dbReference type="Gene3D" id="3.40.30.10">
    <property type="entry name" value="Glutaredoxin"/>
    <property type="match status" value="1"/>
</dbReference>
<dbReference type="PANTHER" id="PTHR42852">
    <property type="entry name" value="THIOL:DISULFIDE INTERCHANGE PROTEIN DSBE"/>
    <property type="match status" value="1"/>
</dbReference>
<dbReference type="InterPro" id="IPR036249">
    <property type="entry name" value="Thioredoxin-like_sf"/>
</dbReference>
<evidence type="ECO:0000313" key="6">
    <source>
        <dbReference type="EMBL" id="MBS2098667.1"/>
    </source>
</evidence>
<dbReference type="PANTHER" id="PTHR42852:SF6">
    <property type="entry name" value="THIOL:DISULFIDE INTERCHANGE PROTEIN DSBE"/>
    <property type="match status" value="1"/>
</dbReference>
<feature type="domain" description="Thioredoxin" evidence="5">
    <location>
        <begin position="332"/>
        <end position="500"/>
    </location>
</feature>
<dbReference type="RefSeq" id="WP_212215912.1">
    <property type="nucleotide sequence ID" value="NZ_JAGUCO010000006.1"/>
</dbReference>
<evidence type="ECO:0000256" key="3">
    <source>
        <dbReference type="ARBA" id="ARBA00023157"/>
    </source>
</evidence>
<keyword evidence="3" id="KW-1015">Disulfide bond</keyword>
<dbReference type="PROSITE" id="PS51352">
    <property type="entry name" value="THIOREDOXIN_2"/>
    <property type="match status" value="1"/>
</dbReference>
<dbReference type="CDD" id="cd02966">
    <property type="entry name" value="TlpA_like_family"/>
    <property type="match status" value="1"/>
</dbReference>
<dbReference type="EMBL" id="JAGUCO010000006">
    <property type="protein sequence ID" value="MBS2098667.1"/>
    <property type="molecule type" value="Genomic_DNA"/>
</dbReference>
<evidence type="ECO:0000256" key="4">
    <source>
        <dbReference type="ARBA" id="ARBA00023284"/>
    </source>
</evidence>
<protein>
    <submittedName>
        <fullName evidence="6">TlpA family protein disulfide reductase</fullName>
    </submittedName>
</protein>
<reference evidence="6 7" key="1">
    <citation type="journal article" date="2015" name="Int. J. Syst. Evol. Microbiol.">
        <title>Carboxylicivirga linearis sp. nov., isolated from a sea cucumber culture pond.</title>
        <authorList>
            <person name="Wang F.Q."/>
            <person name="Zhou Y.X."/>
            <person name="Lin X.Z."/>
            <person name="Chen G.J."/>
            <person name="Du Z.J."/>
        </authorList>
    </citation>
    <scope>NUCLEOTIDE SEQUENCE [LARGE SCALE GENOMIC DNA]</scope>
    <source>
        <strain evidence="6 7">FB218</strain>
    </source>
</reference>
<evidence type="ECO:0000259" key="5">
    <source>
        <dbReference type="PROSITE" id="PS51352"/>
    </source>
</evidence>
<dbReference type="SUPFAM" id="SSF52833">
    <property type="entry name" value="Thioredoxin-like"/>
    <property type="match status" value="1"/>
</dbReference>
<keyword evidence="4" id="KW-0676">Redox-active center</keyword>
<dbReference type="InterPro" id="IPR050553">
    <property type="entry name" value="Thioredoxin_ResA/DsbE_sf"/>
</dbReference>
<keyword evidence="2" id="KW-0201">Cytochrome c-type biogenesis</keyword>
<comment type="caution">
    <text evidence="6">The sequence shown here is derived from an EMBL/GenBank/DDBJ whole genome shotgun (WGS) entry which is preliminary data.</text>
</comment>
<comment type="subcellular location">
    <subcellularLocation>
        <location evidence="1">Cell envelope</location>
    </subcellularLocation>
</comment>
<accession>A0ABS5JUX2</accession>
<organism evidence="6 7">
    <name type="scientific">Carboxylicivirga linearis</name>
    <dbReference type="NCBI Taxonomy" id="1628157"/>
    <lineage>
        <taxon>Bacteria</taxon>
        <taxon>Pseudomonadati</taxon>
        <taxon>Bacteroidota</taxon>
        <taxon>Bacteroidia</taxon>
        <taxon>Marinilabiliales</taxon>
        <taxon>Marinilabiliaceae</taxon>
        <taxon>Carboxylicivirga</taxon>
    </lineage>
</organism>
<keyword evidence="7" id="KW-1185">Reference proteome</keyword>
<evidence type="ECO:0000313" key="7">
    <source>
        <dbReference type="Proteomes" id="UP000708576"/>
    </source>
</evidence>
<dbReference type="InterPro" id="IPR013766">
    <property type="entry name" value="Thioredoxin_domain"/>
</dbReference>
<dbReference type="PROSITE" id="PS51257">
    <property type="entry name" value="PROKAR_LIPOPROTEIN"/>
    <property type="match status" value="1"/>
</dbReference>
<proteinExistence type="predicted"/>
<gene>
    <name evidence="6" type="ORF">KEM10_10290</name>
</gene>
<dbReference type="Pfam" id="PF13905">
    <property type="entry name" value="Thioredoxin_8"/>
    <property type="match status" value="1"/>
</dbReference>
<sequence>MKNICILFLSALLLISCVDETSISSNQVIVSGKVSDYEQVENHNMMTLFVPDMFTEKNVEYQIIKDDGSFKFAFELNQPIDIELEYFGRTRFYVSPGDSLFIDIDGKCWTKVINNTQDLHDLYKVSGKGSELAEEVKNYNVFFEDSINEAYHISDSIVRNLGPLDYSAYMNQKLKEDIAKLNNYLSSQPNSKQLVDWVKTDITQNNYWLRMRYIWRHPMKTGQDMKQFVSELPESYFSFLEEANLSSSDFKTGWFGGLMHELDVKTTLSIPQEVEDSLYFGDVIISEQIKFDIENYQSQYDGFFKDILIAKRYYRELENHEFNNLDGVYDPNLIADKNVKAQLETKYNEELKLYEQLQAEDNSHLHILNSGSDFINDIVTKYQGKAIYIDFWAPWCGPCMTEMEYAKGMKKSLKDKDVVFVYVGWQCTEESWKATITEKGIKGEHYILEEEDLVELNKRLDINSIPRYILINTDGEMIYSNAPHPSDNQVLLDAIDEALNI</sequence>
<dbReference type="InterPro" id="IPR012336">
    <property type="entry name" value="Thioredoxin-like_fold"/>
</dbReference>